<gene>
    <name evidence="5" type="ORF">AB0E61_13895</name>
</gene>
<dbReference type="SUPFAM" id="SSF54909">
    <property type="entry name" value="Dimeric alpha+beta barrel"/>
    <property type="match status" value="2"/>
</dbReference>
<dbReference type="SMART" id="SM00344">
    <property type="entry name" value="HTH_ASNC"/>
    <property type="match status" value="2"/>
</dbReference>
<keyword evidence="3" id="KW-0804">Transcription</keyword>
<keyword evidence="6" id="KW-1185">Reference proteome</keyword>
<dbReference type="InterPro" id="IPR000485">
    <property type="entry name" value="AsnC-type_HTH_dom"/>
</dbReference>
<keyword evidence="2" id="KW-0238">DNA-binding</keyword>
<dbReference type="Proteomes" id="UP001550853">
    <property type="component" value="Unassembled WGS sequence"/>
</dbReference>
<sequence>MYEPDALDLCLLQALQLDGRAPFRRIAEVLGVSDQTIARRFRRLRGEARLRVVGVADRSRLGRTNWIVRLRCAPDAAEPLADALARRPDTSYIGLMSGGTEVMCTMKPRSRQDRDDLLLDRIPRTRRVTSIDACCVLSHFYGAPLGWLNKIDALTPEQEAALRPDPPGAVDGPVAPDALDEALLEVLGRDGRASATELAAATGQTESAVKRRVRRLRASGLLVFYIECDHEQLGHGTVAVLWLKVAPSRLRSVGRTLAGHREVRFAAATSGQANVMVSVLCRTTEELFAYLADRVGAMDGVQAIETLPTLREVKALTYVTPR</sequence>
<dbReference type="InterPro" id="IPR019887">
    <property type="entry name" value="Tscrpt_reg_AsnC/Lrp_C"/>
</dbReference>
<evidence type="ECO:0000256" key="2">
    <source>
        <dbReference type="ARBA" id="ARBA00023125"/>
    </source>
</evidence>
<dbReference type="RefSeq" id="WP_030281166.1">
    <property type="nucleotide sequence ID" value="NZ_JBEZVI010000009.1"/>
</dbReference>
<evidence type="ECO:0000259" key="4">
    <source>
        <dbReference type="PROSITE" id="PS50956"/>
    </source>
</evidence>
<evidence type="ECO:0000256" key="3">
    <source>
        <dbReference type="ARBA" id="ARBA00023163"/>
    </source>
</evidence>
<dbReference type="PANTHER" id="PTHR30154:SF34">
    <property type="entry name" value="TRANSCRIPTIONAL REGULATOR AZLB"/>
    <property type="match status" value="1"/>
</dbReference>
<reference evidence="5 6" key="1">
    <citation type="submission" date="2024-06" db="EMBL/GenBank/DDBJ databases">
        <title>The Natural Products Discovery Center: Release of the First 8490 Sequenced Strains for Exploring Actinobacteria Biosynthetic Diversity.</title>
        <authorList>
            <person name="Kalkreuter E."/>
            <person name="Kautsar S.A."/>
            <person name="Yang D."/>
            <person name="Bader C.D."/>
            <person name="Teijaro C.N."/>
            <person name="Fluegel L."/>
            <person name="Davis C.M."/>
            <person name="Simpson J.R."/>
            <person name="Lauterbach L."/>
            <person name="Steele A.D."/>
            <person name="Gui C."/>
            <person name="Meng S."/>
            <person name="Li G."/>
            <person name="Viehrig K."/>
            <person name="Ye F."/>
            <person name="Su P."/>
            <person name="Kiefer A.F."/>
            <person name="Nichols A."/>
            <person name="Cepeda A.J."/>
            <person name="Yan W."/>
            <person name="Fan B."/>
            <person name="Jiang Y."/>
            <person name="Adhikari A."/>
            <person name="Zheng C.-J."/>
            <person name="Schuster L."/>
            <person name="Cowan T.M."/>
            <person name="Smanski M.J."/>
            <person name="Chevrette M.G."/>
            <person name="De Carvalho L.P.S."/>
            <person name="Shen B."/>
        </authorList>
    </citation>
    <scope>NUCLEOTIDE SEQUENCE [LARGE SCALE GENOMIC DNA]</scope>
    <source>
        <strain evidence="5 6">NPDC033039</strain>
    </source>
</reference>
<dbReference type="InterPro" id="IPR019888">
    <property type="entry name" value="Tscrpt_reg_AsnC-like"/>
</dbReference>
<dbReference type="SUPFAM" id="SSF46785">
    <property type="entry name" value="Winged helix' DNA-binding domain"/>
    <property type="match status" value="2"/>
</dbReference>
<comment type="caution">
    <text evidence="5">The sequence shown here is derived from an EMBL/GenBank/DDBJ whole genome shotgun (WGS) entry which is preliminary data.</text>
</comment>
<dbReference type="PRINTS" id="PR00033">
    <property type="entry name" value="HTHASNC"/>
</dbReference>
<dbReference type="Gene3D" id="3.30.70.920">
    <property type="match status" value="1"/>
</dbReference>
<dbReference type="EMBL" id="JBEZVI010000009">
    <property type="protein sequence ID" value="MEU3711178.1"/>
    <property type="molecule type" value="Genomic_DNA"/>
</dbReference>
<dbReference type="InterPro" id="IPR011008">
    <property type="entry name" value="Dimeric_a/b-barrel"/>
</dbReference>
<dbReference type="PANTHER" id="PTHR30154">
    <property type="entry name" value="LEUCINE-RESPONSIVE REGULATORY PROTEIN"/>
    <property type="match status" value="1"/>
</dbReference>
<dbReference type="Pfam" id="PF13404">
    <property type="entry name" value="HTH_AsnC-type"/>
    <property type="match status" value="2"/>
</dbReference>
<evidence type="ECO:0000256" key="1">
    <source>
        <dbReference type="ARBA" id="ARBA00023015"/>
    </source>
</evidence>
<protein>
    <submittedName>
        <fullName evidence="5">Lrp/AsnC family transcriptional regulator</fullName>
    </submittedName>
</protein>
<evidence type="ECO:0000313" key="6">
    <source>
        <dbReference type="Proteomes" id="UP001550853"/>
    </source>
</evidence>
<dbReference type="PROSITE" id="PS50956">
    <property type="entry name" value="HTH_ASNC_2"/>
    <property type="match status" value="1"/>
</dbReference>
<dbReference type="InterPro" id="IPR036390">
    <property type="entry name" value="WH_DNA-bd_sf"/>
</dbReference>
<evidence type="ECO:0000313" key="5">
    <source>
        <dbReference type="EMBL" id="MEU3711178.1"/>
    </source>
</evidence>
<feature type="domain" description="HTH asnC-type" evidence="4">
    <location>
        <begin position="176"/>
        <end position="236"/>
    </location>
</feature>
<dbReference type="InterPro" id="IPR036388">
    <property type="entry name" value="WH-like_DNA-bd_sf"/>
</dbReference>
<proteinExistence type="predicted"/>
<accession>A0ABV2YZL0</accession>
<organism evidence="5 6">
    <name type="scientific">Streptomyces catenulae</name>
    <dbReference type="NCBI Taxonomy" id="66875"/>
    <lineage>
        <taxon>Bacteria</taxon>
        <taxon>Bacillati</taxon>
        <taxon>Actinomycetota</taxon>
        <taxon>Actinomycetes</taxon>
        <taxon>Kitasatosporales</taxon>
        <taxon>Streptomycetaceae</taxon>
        <taxon>Streptomyces</taxon>
    </lineage>
</organism>
<name>A0ABV2YZL0_9ACTN</name>
<dbReference type="Gene3D" id="1.10.10.10">
    <property type="entry name" value="Winged helix-like DNA-binding domain superfamily/Winged helix DNA-binding domain"/>
    <property type="match status" value="2"/>
</dbReference>
<dbReference type="Pfam" id="PF01037">
    <property type="entry name" value="AsnC_trans_reg"/>
    <property type="match status" value="1"/>
</dbReference>
<keyword evidence="1" id="KW-0805">Transcription regulation</keyword>